<keyword evidence="4" id="KW-0217">Developmental protein</keyword>
<evidence type="ECO:0000313" key="11">
    <source>
        <dbReference type="EMBL" id="KAK7884282.1"/>
    </source>
</evidence>
<dbReference type="PANTHER" id="PTHR45664:SF11">
    <property type="entry name" value="HOMEOBOX PROTEIN HOX-B3"/>
    <property type="match status" value="1"/>
</dbReference>
<evidence type="ECO:0000256" key="4">
    <source>
        <dbReference type="ARBA" id="ARBA00022473"/>
    </source>
</evidence>
<evidence type="ECO:0000256" key="2">
    <source>
        <dbReference type="ARBA" id="ARBA00004123"/>
    </source>
</evidence>
<sequence length="211" mass="23193">MNSRTSDAQQSVSSNETGPLGRGSHSIHRERTAFTNSQLLELEKEFHFSPYLCRPRRMEMAAGAQTHRSAGKDLVSESQDEIQERTKTPKGPAPVFTADVQLFTCNVLELSSREGCRAIGPVGEGTSSHQSGLLSPSEECPAVSSCPAMRYSKQRGGHEAEPRPMIMQGGDNDFLSTLLKLRVTPKHQLRGYGTLDGIKLLKSQHRRDSCP</sequence>
<evidence type="ECO:0000256" key="6">
    <source>
        <dbReference type="ARBA" id="ARBA00023155"/>
    </source>
</evidence>
<dbReference type="Pfam" id="PF00046">
    <property type="entry name" value="Homeodomain"/>
    <property type="match status" value="1"/>
</dbReference>
<evidence type="ECO:0000259" key="10">
    <source>
        <dbReference type="Pfam" id="PF00046"/>
    </source>
</evidence>
<keyword evidence="7 8" id="KW-0539">Nucleus</keyword>
<evidence type="ECO:0000256" key="9">
    <source>
        <dbReference type="SAM" id="MobiDB-lite"/>
    </source>
</evidence>
<evidence type="ECO:0000256" key="8">
    <source>
        <dbReference type="RuleBase" id="RU000682"/>
    </source>
</evidence>
<dbReference type="PANTHER" id="PTHR45664">
    <property type="entry name" value="PROTEIN ZERKNUELLT 1-RELATED"/>
    <property type="match status" value="1"/>
</dbReference>
<keyword evidence="5 8" id="KW-0238">DNA-binding</keyword>
<organism evidence="11 12">
    <name type="scientific">Mugilogobius chulae</name>
    <name type="common">yellowstripe goby</name>
    <dbReference type="NCBI Taxonomy" id="88201"/>
    <lineage>
        <taxon>Eukaryota</taxon>
        <taxon>Metazoa</taxon>
        <taxon>Chordata</taxon>
        <taxon>Craniata</taxon>
        <taxon>Vertebrata</taxon>
        <taxon>Euteleostomi</taxon>
        <taxon>Actinopterygii</taxon>
        <taxon>Neopterygii</taxon>
        <taxon>Teleostei</taxon>
        <taxon>Neoteleostei</taxon>
        <taxon>Acanthomorphata</taxon>
        <taxon>Gobiaria</taxon>
        <taxon>Gobiiformes</taxon>
        <taxon>Gobioidei</taxon>
        <taxon>Gobiidae</taxon>
        <taxon>Gobionellinae</taxon>
        <taxon>Mugilogobius</taxon>
    </lineage>
</organism>
<accession>A0AAW0MYP0</accession>
<evidence type="ECO:0000256" key="7">
    <source>
        <dbReference type="ARBA" id="ARBA00023242"/>
    </source>
</evidence>
<keyword evidence="12" id="KW-1185">Reference proteome</keyword>
<dbReference type="GO" id="GO:0000981">
    <property type="term" value="F:DNA-binding transcription factor activity, RNA polymerase II-specific"/>
    <property type="evidence" value="ECO:0007669"/>
    <property type="project" value="TreeGrafter"/>
</dbReference>
<comment type="caution">
    <text evidence="11">The sequence shown here is derived from an EMBL/GenBank/DDBJ whole genome shotgun (WGS) entry which is preliminary data.</text>
</comment>
<dbReference type="EMBL" id="JBBPFD010000020">
    <property type="protein sequence ID" value="KAK7884282.1"/>
    <property type="molecule type" value="Genomic_DNA"/>
</dbReference>
<feature type="region of interest" description="Disordered" evidence="9">
    <location>
        <begin position="62"/>
        <end position="93"/>
    </location>
</feature>
<dbReference type="InterPro" id="IPR009057">
    <property type="entry name" value="Homeodomain-like_sf"/>
</dbReference>
<dbReference type="GO" id="GO:0048704">
    <property type="term" value="P:embryonic skeletal system morphogenesis"/>
    <property type="evidence" value="ECO:0007669"/>
    <property type="project" value="TreeGrafter"/>
</dbReference>
<dbReference type="GO" id="GO:0005634">
    <property type="term" value="C:nucleus"/>
    <property type="evidence" value="ECO:0007669"/>
    <property type="project" value="UniProtKB-SubCell"/>
</dbReference>
<reference evidence="12" key="1">
    <citation type="submission" date="2024-04" db="EMBL/GenBank/DDBJ databases">
        <title>Salinicola lusitanus LLJ914,a marine bacterium isolated from the Okinawa Trough.</title>
        <authorList>
            <person name="Li J."/>
        </authorList>
    </citation>
    <scope>NUCLEOTIDE SEQUENCE [LARGE SCALE GENOMIC DNA]</scope>
</reference>
<dbReference type="Gene3D" id="1.10.10.60">
    <property type="entry name" value="Homeodomain-like"/>
    <property type="match status" value="1"/>
</dbReference>
<feature type="region of interest" description="Disordered" evidence="9">
    <location>
        <begin position="1"/>
        <end position="28"/>
    </location>
</feature>
<evidence type="ECO:0000256" key="1">
    <source>
        <dbReference type="ARBA" id="ARBA00003263"/>
    </source>
</evidence>
<evidence type="ECO:0000256" key="3">
    <source>
        <dbReference type="ARBA" id="ARBA00009107"/>
    </source>
</evidence>
<dbReference type="InterPro" id="IPR001356">
    <property type="entry name" value="HD"/>
</dbReference>
<evidence type="ECO:0000256" key="5">
    <source>
        <dbReference type="ARBA" id="ARBA00023125"/>
    </source>
</evidence>
<dbReference type="SUPFAM" id="SSF46689">
    <property type="entry name" value="Homeodomain-like"/>
    <property type="match status" value="1"/>
</dbReference>
<gene>
    <name evidence="11" type="ORF">WMY93_027405</name>
</gene>
<comment type="subcellular location">
    <subcellularLocation>
        <location evidence="2 8">Nucleus</location>
    </subcellularLocation>
</comment>
<proteinExistence type="inferred from homology"/>
<dbReference type="AlphaFoldDB" id="A0AAW0MYP0"/>
<keyword evidence="6 8" id="KW-0371">Homeobox</keyword>
<dbReference type="CDD" id="cd00086">
    <property type="entry name" value="homeodomain"/>
    <property type="match status" value="1"/>
</dbReference>
<dbReference type="Proteomes" id="UP001460270">
    <property type="component" value="Unassembled WGS sequence"/>
</dbReference>
<dbReference type="GO" id="GO:0009952">
    <property type="term" value="P:anterior/posterior pattern specification"/>
    <property type="evidence" value="ECO:0007669"/>
    <property type="project" value="TreeGrafter"/>
</dbReference>
<comment type="function">
    <text evidence="1">Sequence-specific transcription factor which is part of a developmental regulatory system that provides cells with specific positional identities on the anterior-posterior axis.</text>
</comment>
<name>A0AAW0MYP0_9GOBI</name>
<feature type="domain" description="Homeobox" evidence="10">
    <location>
        <begin position="29"/>
        <end position="62"/>
    </location>
</feature>
<feature type="compositionally biased region" description="Polar residues" evidence="9">
    <location>
        <begin position="1"/>
        <end position="17"/>
    </location>
</feature>
<evidence type="ECO:0000313" key="12">
    <source>
        <dbReference type="Proteomes" id="UP001460270"/>
    </source>
</evidence>
<comment type="similarity">
    <text evidence="3">Belongs to the Antp homeobox family.</text>
</comment>
<protein>
    <recommendedName>
        <fullName evidence="10">Homeobox domain-containing protein</fullName>
    </recommendedName>
</protein>
<dbReference type="GO" id="GO:0000978">
    <property type="term" value="F:RNA polymerase II cis-regulatory region sequence-specific DNA binding"/>
    <property type="evidence" value="ECO:0007669"/>
    <property type="project" value="TreeGrafter"/>
</dbReference>